<dbReference type="GO" id="GO:0005975">
    <property type="term" value="P:carbohydrate metabolic process"/>
    <property type="evidence" value="ECO:0007669"/>
    <property type="project" value="InterPro"/>
</dbReference>
<dbReference type="Pfam" id="PF17167">
    <property type="entry name" value="Glyco_hydro_94"/>
    <property type="match status" value="1"/>
</dbReference>
<dbReference type="Gene3D" id="1.50.10.10">
    <property type="match status" value="1"/>
</dbReference>
<dbReference type="InterPro" id="IPR012341">
    <property type="entry name" value="6hp_glycosidase-like_sf"/>
</dbReference>
<dbReference type="AlphaFoldDB" id="A0A9W6MZU4"/>
<evidence type="ECO:0000256" key="1">
    <source>
        <dbReference type="ARBA" id="ARBA00022676"/>
    </source>
</evidence>
<evidence type="ECO:0000313" key="5">
    <source>
        <dbReference type="Proteomes" id="UP001143370"/>
    </source>
</evidence>
<sequence length="353" mass="38225">MQVGEHDAFFQPMQAHESASLFEHCARGFDQCVALTGANGLPLMGTGDRNDGMNRVGEGGKGESVWLGWLFIRTVAMFAPLAEARDPVRIARWRAHATSVRAAIERAAWDGEWYRRATYDDGSWLGTSGSDECRIDSVAQSWAVLSGAAEASRATQAMASLERHLVRREEGIALLFTPPFRNTSRDPGYIKGYPPGLRENGGQYSHAAMWAILAFARLGDRAKAHDLFALLNPVNHGTSPCQVATYKVEPYVLAADVTSVAPHAGRGGWSWYTGSAAWMYRAGIEGILGIRKKGAYLIVSPCIPEDRPGFEARVTIAGTPYDIVVGPEEDDHTDVAARLDGTAHRLVVGGPGT</sequence>
<evidence type="ECO:0000313" key="4">
    <source>
        <dbReference type="EMBL" id="GLK72385.1"/>
    </source>
</evidence>
<dbReference type="PANTHER" id="PTHR37469:SF2">
    <property type="entry name" value="CELLOBIONIC ACID PHOSPHORYLASE"/>
    <property type="match status" value="1"/>
</dbReference>
<protein>
    <recommendedName>
        <fullName evidence="3">Glycosyl hydrolase 94 catalytic domain-containing protein</fullName>
    </recommendedName>
</protein>
<dbReference type="InterPro" id="IPR033432">
    <property type="entry name" value="GH94_catalytic"/>
</dbReference>
<comment type="caution">
    <text evidence="4">The sequence shown here is derived from an EMBL/GenBank/DDBJ whole genome shotgun (WGS) entry which is preliminary data.</text>
</comment>
<dbReference type="InterPro" id="IPR052047">
    <property type="entry name" value="GH94_Enzymes"/>
</dbReference>
<dbReference type="PANTHER" id="PTHR37469">
    <property type="entry name" value="CELLOBIONIC ACID PHOSPHORYLASE-RELATED"/>
    <property type="match status" value="1"/>
</dbReference>
<reference evidence="4" key="2">
    <citation type="submission" date="2023-01" db="EMBL/GenBank/DDBJ databases">
        <authorList>
            <person name="Sun Q."/>
            <person name="Evtushenko L."/>
        </authorList>
    </citation>
    <scope>NUCLEOTIDE SEQUENCE</scope>
    <source>
        <strain evidence="4">VKM B-2484</strain>
    </source>
</reference>
<organism evidence="4 5">
    <name type="scientific">Ancylobacter dichloromethanicus</name>
    <dbReference type="NCBI Taxonomy" id="518825"/>
    <lineage>
        <taxon>Bacteria</taxon>
        <taxon>Pseudomonadati</taxon>
        <taxon>Pseudomonadota</taxon>
        <taxon>Alphaproteobacteria</taxon>
        <taxon>Hyphomicrobiales</taxon>
        <taxon>Xanthobacteraceae</taxon>
        <taxon>Ancylobacter</taxon>
    </lineage>
</organism>
<name>A0A9W6MZU4_9HYPH</name>
<keyword evidence="2" id="KW-0808">Transferase</keyword>
<keyword evidence="1" id="KW-0328">Glycosyltransferase</keyword>
<dbReference type="Proteomes" id="UP001143370">
    <property type="component" value="Unassembled WGS sequence"/>
</dbReference>
<gene>
    <name evidence="4" type="ORF">GCM10017643_25010</name>
</gene>
<dbReference type="GO" id="GO:0016757">
    <property type="term" value="F:glycosyltransferase activity"/>
    <property type="evidence" value="ECO:0007669"/>
    <property type="project" value="UniProtKB-KW"/>
</dbReference>
<reference evidence="4" key="1">
    <citation type="journal article" date="2014" name="Int. J. Syst. Evol. Microbiol.">
        <title>Complete genome sequence of Corynebacterium casei LMG S-19264T (=DSM 44701T), isolated from a smear-ripened cheese.</title>
        <authorList>
            <consortium name="US DOE Joint Genome Institute (JGI-PGF)"/>
            <person name="Walter F."/>
            <person name="Albersmeier A."/>
            <person name="Kalinowski J."/>
            <person name="Ruckert C."/>
        </authorList>
    </citation>
    <scope>NUCLEOTIDE SEQUENCE</scope>
    <source>
        <strain evidence="4">VKM B-2484</strain>
    </source>
</reference>
<dbReference type="EMBL" id="BSFJ01000014">
    <property type="protein sequence ID" value="GLK72385.1"/>
    <property type="molecule type" value="Genomic_DNA"/>
</dbReference>
<evidence type="ECO:0000259" key="3">
    <source>
        <dbReference type="Pfam" id="PF17167"/>
    </source>
</evidence>
<proteinExistence type="predicted"/>
<dbReference type="SUPFAM" id="SSF48208">
    <property type="entry name" value="Six-hairpin glycosidases"/>
    <property type="match status" value="1"/>
</dbReference>
<dbReference type="InterPro" id="IPR008928">
    <property type="entry name" value="6-hairpin_glycosidase_sf"/>
</dbReference>
<evidence type="ECO:0000256" key="2">
    <source>
        <dbReference type="ARBA" id="ARBA00022679"/>
    </source>
</evidence>
<accession>A0A9W6MZU4</accession>
<feature type="domain" description="Glycosyl hydrolase 94 catalytic" evidence="3">
    <location>
        <begin position="12"/>
        <end position="289"/>
    </location>
</feature>
<dbReference type="Gene3D" id="2.60.420.10">
    <property type="entry name" value="Maltose phosphorylase, domain 3"/>
    <property type="match status" value="1"/>
</dbReference>
<keyword evidence="5" id="KW-1185">Reference proteome</keyword>